<accession>A0A420HK56</accession>
<protein>
    <submittedName>
        <fullName evidence="2">Uncharacterized protein</fullName>
    </submittedName>
</protein>
<feature type="region of interest" description="Disordered" evidence="1">
    <location>
        <begin position="35"/>
        <end position="96"/>
    </location>
</feature>
<evidence type="ECO:0000256" key="1">
    <source>
        <dbReference type="SAM" id="MobiDB-lite"/>
    </source>
</evidence>
<dbReference type="EMBL" id="MCBR01018709">
    <property type="protein sequence ID" value="RKF57807.1"/>
    <property type="molecule type" value="Genomic_DNA"/>
</dbReference>
<feature type="compositionally biased region" description="Basic and acidic residues" evidence="1">
    <location>
        <begin position="38"/>
        <end position="64"/>
    </location>
</feature>
<organism evidence="2 3">
    <name type="scientific">Golovinomyces cichoracearum</name>
    <dbReference type="NCBI Taxonomy" id="62708"/>
    <lineage>
        <taxon>Eukaryota</taxon>
        <taxon>Fungi</taxon>
        <taxon>Dikarya</taxon>
        <taxon>Ascomycota</taxon>
        <taxon>Pezizomycotina</taxon>
        <taxon>Leotiomycetes</taxon>
        <taxon>Erysiphales</taxon>
        <taxon>Erysiphaceae</taxon>
        <taxon>Golovinomyces</taxon>
    </lineage>
</organism>
<dbReference type="Proteomes" id="UP000285405">
    <property type="component" value="Unassembled WGS sequence"/>
</dbReference>
<evidence type="ECO:0000313" key="3">
    <source>
        <dbReference type="Proteomes" id="UP000285405"/>
    </source>
</evidence>
<name>A0A420HK56_9PEZI</name>
<reference evidence="2 3" key="1">
    <citation type="journal article" date="2018" name="BMC Genomics">
        <title>Comparative genome analyses reveal sequence features reflecting distinct modes of host-adaptation between dicot and monocot powdery mildew.</title>
        <authorList>
            <person name="Wu Y."/>
            <person name="Ma X."/>
            <person name="Pan Z."/>
            <person name="Kale S.D."/>
            <person name="Song Y."/>
            <person name="King H."/>
            <person name="Zhang Q."/>
            <person name="Presley C."/>
            <person name="Deng X."/>
            <person name="Wei C.I."/>
            <person name="Xiao S."/>
        </authorList>
    </citation>
    <scope>NUCLEOTIDE SEQUENCE [LARGE SCALE GENOMIC DNA]</scope>
    <source>
        <strain evidence="2">UCSC1</strain>
    </source>
</reference>
<dbReference type="AlphaFoldDB" id="A0A420HK56"/>
<gene>
    <name evidence="2" type="ORF">GcC1_187006</name>
</gene>
<comment type="caution">
    <text evidence="2">The sequence shown here is derived from an EMBL/GenBank/DDBJ whole genome shotgun (WGS) entry which is preliminary data.</text>
</comment>
<proteinExistence type="predicted"/>
<evidence type="ECO:0000313" key="2">
    <source>
        <dbReference type="EMBL" id="RKF57807.1"/>
    </source>
</evidence>
<sequence>MPASFGWNCGNDETIKLRVFFGRVSHGHSQKIVWGKTDGLDARNEDESLGPRESDEGQSRDLRNPVRCTAGDSVDPAEQDWPPQTRLRRLAGTTPYHTVRATRPRRSLCEELIPIRTLQIFSSHAL</sequence>